<dbReference type="RefSeq" id="WP_105593675.1">
    <property type="nucleotide sequence ID" value="NZ_JAFBFW010000009.1"/>
</dbReference>
<feature type="binding site" evidence="6">
    <location>
        <position position="58"/>
    </location>
    <ligand>
        <name>FMN</name>
        <dbReference type="ChEBI" id="CHEBI:58210"/>
    </ligand>
</feature>
<feature type="domain" description="Luciferase-like" evidence="7">
    <location>
        <begin position="39"/>
        <end position="321"/>
    </location>
</feature>
<dbReference type="PANTHER" id="PTHR30011">
    <property type="entry name" value="ALKANESULFONATE MONOOXYGENASE-RELATED"/>
    <property type="match status" value="1"/>
</dbReference>
<dbReference type="PIRSF" id="PIRSF000337">
    <property type="entry name" value="NTA_MOA"/>
    <property type="match status" value="1"/>
</dbReference>
<keyword evidence="4" id="KW-0503">Monooxygenase</keyword>
<dbReference type="Pfam" id="PF00296">
    <property type="entry name" value="Bac_luciferase"/>
    <property type="match status" value="1"/>
</dbReference>
<dbReference type="AlphaFoldDB" id="A0A2S9IA11"/>
<reference evidence="8 9" key="1">
    <citation type="submission" date="2017-10" db="EMBL/GenBank/DDBJ databases">
        <title>Draft genome of two endophytic bacteria isolated from 'guarana' Paullinia cupana (Mart.) Ducke.</title>
        <authorList>
            <person name="Siqueira K.A."/>
            <person name="Liotti R.G."/>
            <person name="Mendes T.A."/>
            <person name="Soares M.A."/>
        </authorList>
    </citation>
    <scope>NUCLEOTIDE SEQUENCE [LARGE SCALE GENOMIC DNA]</scope>
    <source>
        <strain evidence="8 9">342</strain>
    </source>
</reference>
<protein>
    <submittedName>
        <fullName evidence="8">LLM class flavin-dependent oxidoreductase</fullName>
    </submittedName>
</protein>
<keyword evidence="9" id="KW-1185">Reference proteome</keyword>
<sequence length="434" mass="47980">MNNNRQLCVGLSLAVTWLTGNGWRRNDSDVESIYSSEFYVDIARRAEAAKLDFLFRPDAMWLSRQAVVESPAFSSVDPTLLMASIAAHTSRIGLVSTASTTFMPPYVVARQFQSLNQLSRGRAGWNVVTSLAGNLNFGLSEMPPSAQRYAQALEFTEVVRKLWRSYPAEALRIDREAGVYADFDKVVPIDHQGEHFSVQGPLNVPEWDGPRIPLFQAGASDSGRDFAARTADAIFAATPDIAAGVELRNDLRRRAVAHGRSADDIRLMPGVSLYLGNTREEAQELYRATQEGLDPERKFARASELLGINLRELSPDTRITPDMLPPPGKVFSQTHANLLRRLIEREQPLLRDLMTRPEVVGSAYWQVIGTVEDAVREIRERFEAGALDGIIAIPGGSPGCMDLTLSQLMPRLSEEGLLRREYSSTTLAGHLGIG</sequence>
<evidence type="ECO:0000313" key="9">
    <source>
        <dbReference type="Proteomes" id="UP000239181"/>
    </source>
</evidence>
<comment type="caution">
    <text evidence="8">The sequence shown here is derived from an EMBL/GenBank/DDBJ whole genome shotgun (WGS) entry which is preliminary data.</text>
</comment>
<name>A0A2S9IA11_9GAMM</name>
<dbReference type="PANTHER" id="PTHR30011:SF16">
    <property type="entry name" value="C2H2 FINGER DOMAIN TRANSCRIPTION FACTOR (EUROFUNG)-RELATED"/>
    <property type="match status" value="1"/>
</dbReference>
<organism evidence="8 9">
    <name type="scientific">Pantoea coffeiphila</name>
    <dbReference type="NCBI Taxonomy" id="1465635"/>
    <lineage>
        <taxon>Bacteria</taxon>
        <taxon>Pseudomonadati</taxon>
        <taxon>Pseudomonadota</taxon>
        <taxon>Gammaproteobacteria</taxon>
        <taxon>Enterobacterales</taxon>
        <taxon>Erwiniaceae</taxon>
        <taxon>Pantoea</taxon>
    </lineage>
</organism>
<evidence type="ECO:0000313" key="8">
    <source>
        <dbReference type="EMBL" id="PRD14611.1"/>
    </source>
</evidence>
<dbReference type="Proteomes" id="UP000239181">
    <property type="component" value="Unassembled WGS sequence"/>
</dbReference>
<evidence type="ECO:0000256" key="3">
    <source>
        <dbReference type="ARBA" id="ARBA00023002"/>
    </source>
</evidence>
<keyword evidence="2 6" id="KW-0288">FMN</keyword>
<evidence type="ECO:0000256" key="4">
    <source>
        <dbReference type="ARBA" id="ARBA00023033"/>
    </source>
</evidence>
<dbReference type="InterPro" id="IPR016215">
    <property type="entry name" value="NTA_MOA"/>
</dbReference>
<dbReference type="Gene3D" id="3.20.20.30">
    <property type="entry name" value="Luciferase-like domain"/>
    <property type="match status" value="1"/>
</dbReference>
<dbReference type="OrthoDB" id="6133319at2"/>
<evidence type="ECO:0000256" key="2">
    <source>
        <dbReference type="ARBA" id="ARBA00022643"/>
    </source>
</evidence>
<keyword evidence="3" id="KW-0560">Oxidoreductase</keyword>
<dbReference type="SUPFAM" id="SSF51679">
    <property type="entry name" value="Bacterial luciferase-like"/>
    <property type="match status" value="1"/>
</dbReference>
<dbReference type="InterPro" id="IPR036661">
    <property type="entry name" value="Luciferase-like_sf"/>
</dbReference>
<dbReference type="InterPro" id="IPR011251">
    <property type="entry name" value="Luciferase-like_dom"/>
</dbReference>
<feature type="binding site" evidence="6">
    <location>
        <position position="149"/>
    </location>
    <ligand>
        <name>FMN</name>
        <dbReference type="ChEBI" id="CHEBI:58210"/>
    </ligand>
</feature>
<dbReference type="InterPro" id="IPR051260">
    <property type="entry name" value="Diverse_substr_monoxygenases"/>
</dbReference>
<feature type="binding site" evidence="6">
    <location>
        <position position="97"/>
    </location>
    <ligand>
        <name>FMN</name>
        <dbReference type="ChEBI" id="CHEBI:58210"/>
    </ligand>
</feature>
<dbReference type="NCBIfam" id="TIGR03860">
    <property type="entry name" value="FMN_nitrolo"/>
    <property type="match status" value="1"/>
</dbReference>
<accession>A0A2S9IA11</accession>
<gene>
    <name evidence="8" type="ORF">CQW29_15710</name>
</gene>
<feature type="binding site" evidence="6">
    <location>
        <position position="220"/>
    </location>
    <ligand>
        <name>FMN</name>
        <dbReference type="ChEBI" id="CHEBI:58210"/>
    </ligand>
</feature>
<proteinExistence type="inferred from homology"/>
<evidence type="ECO:0000256" key="5">
    <source>
        <dbReference type="ARBA" id="ARBA00033748"/>
    </source>
</evidence>
<keyword evidence="1 6" id="KW-0285">Flavoprotein</keyword>
<dbReference type="GO" id="GO:0004497">
    <property type="term" value="F:monooxygenase activity"/>
    <property type="evidence" value="ECO:0007669"/>
    <property type="project" value="UniProtKB-KW"/>
</dbReference>
<evidence type="ECO:0000256" key="6">
    <source>
        <dbReference type="PIRSR" id="PIRSR000337-1"/>
    </source>
</evidence>
<dbReference type="EMBL" id="PDET01000010">
    <property type="protein sequence ID" value="PRD14611.1"/>
    <property type="molecule type" value="Genomic_DNA"/>
</dbReference>
<dbReference type="GO" id="GO:0016705">
    <property type="term" value="F:oxidoreductase activity, acting on paired donors, with incorporation or reduction of molecular oxygen"/>
    <property type="evidence" value="ECO:0007669"/>
    <property type="project" value="InterPro"/>
</dbReference>
<evidence type="ECO:0000256" key="1">
    <source>
        <dbReference type="ARBA" id="ARBA00022630"/>
    </source>
</evidence>
<comment type="similarity">
    <text evidence="5">Belongs to the NtaA/SnaA/DszA monooxygenase family.</text>
</comment>
<evidence type="ECO:0000259" key="7">
    <source>
        <dbReference type="Pfam" id="PF00296"/>
    </source>
</evidence>